<dbReference type="Pfam" id="PF13847">
    <property type="entry name" value="Methyltransf_31"/>
    <property type="match status" value="1"/>
</dbReference>
<dbReference type="PANTHER" id="PTHR12843">
    <property type="entry name" value="PROTEIN-LYSINE N-METHYLTRANSFERASE METTL10"/>
    <property type="match status" value="1"/>
</dbReference>
<evidence type="ECO:0000313" key="10">
    <source>
        <dbReference type="Proteomes" id="UP000694406"/>
    </source>
</evidence>
<comment type="catalytic activity">
    <reaction evidence="6">
        <text>L-lysyl-[protein] + 3 S-adenosyl-L-methionine = N(6),N(6),N(6)-trimethyl-L-lysyl-[protein] + 3 S-adenosyl-L-homocysteine + 3 H(+)</text>
        <dbReference type="Rhea" id="RHEA:54192"/>
        <dbReference type="Rhea" id="RHEA-COMP:9752"/>
        <dbReference type="Rhea" id="RHEA-COMP:13826"/>
        <dbReference type="ChEBI" id="CHEBI:15378"/>
        <dbReference type="ChEBI" id="CHEBI:29969"/>
        <dbReference type="ChEBI" id="CHEBI:57856"/>
        <dbReference type="ChEBI" id="CHEBI:59789"/>
        <dbReference type="ChEBI" id="CHEBI:61961"/>
    </reaction>
    <physiologicalReaction direction="left-to-right" evidence="6">
        <dbReference type="Rhea" id="RHEA:54193"/>
    </physiologicalReaction>
</comment>
<dbReference type="AlphaFoldDB" id="A0A8C5SSU2"/>
<evidence type="ECO:0000256" key="4">
    <source>
        <dbReference type="ARBA" id="ARBA00022691"/>
    </source>
</evidence>
<accession>A0A8C5SSU2</accession>
<comment type="similarity">
    <text evidence="7">Belongs to the class I-like SAM-binding methyltransferase superfamily. EFM4 family.</text>
</comment>
<dbReference type="EC" id="2.1.1.-" evidence="7"/>
<dbReference type="InterPro" id="IPR029063">
    <property type="entry name" value="SAM-dependent_MTases_sf"/>
</dbReference>
<proteinExistence type="inferred from homology"/>
<keyword evidence="2 7" id="KW-0489">Methyltransferase</keyword>
<dbReference type="Ensembl" id="ENSLLTT00000022028.1">
    <property type="protein sequence ID" value="ENSLLTP00000021245.1"/>
    <property type="gene ID" value="ENSLLTG00000015867.1"/>
</dbReference>
<evidence type="ECO:0000256" key="1">
    <source>
        <dbReference type="ARBA" id="ARBA00022490"/>
    </source>
</evidence>
<comment type="subcellular location">
    <subcellularLocation>
        <location evidence="7">Cytoplasm</location>
    </subcellularLocation>
    <subcellularLocation>
        <location evidence="7">Nucleus</location>
    </subcellularLocation>
</comment>
<keyword evidence="5 7" id="KW-0539">Nucleus</keyword>
<dbReference type="GO" id="GO:0032259">
    <property type="term" value="P:methylation"/>
    <property type="evidence" value="ECO:0007669"/>
    <property type="project" value="UniProtKB-KW"/>
</dbReference>
<dbReference type="CDD" id="cd02440">
    <property type="entry name" value="AdoMet_MTases"/>
    <property type="match status" value="1"/>
</dbReference>
<evidence type="ECO:0000256" key="6">
    <source>
        <dbReference type="ARBA" id="ARBA00049497"/>
    </source>
</evidence>
<dbReference type="HAMAP" id="MF_03188">
    <property type="entry name" value="Methyltr_EFM4"/>
    <property type="match status" value="1"/>
</dbReference>
<dbReference type="InterPro" id="IPR025714">
    <property type="entry name" value="Methyltranfer_dom"/>
</dbReference>
<evidence type="ECO:0000259" key="8">
    <source>
        <dbReference type="Pfam" id="PF13847"/>
    </source>
</evidence>
<dbReference type="GeneTree" id="ENSGT00390000013399"/>
<dbReference type="GO" id="GO:0005829">
    <property type="term" value="C:cytosol"/>
    <property type="evidence" value="ECO:0007669"/>
    <property type="project" value="Ensembl"/>
</dbReference>
<dbReference type="InterPro" id="IPR026635">
    <property type="entry name" value="Efm4/METTL10"/>
</dbReference>
<evidence type="ECO:0000256" key="5">
    <source>
        <dbReference type="ARBA" id="ARBA00023242"/>
    </source>
</evidence>
<dbReference type="Gene3D" id="3.40.50.150">
    <property type="entry name" value="Vaccinia Virus protein VP39"/>
    <property type="match status" value="1"/>
</dbReference>
<organism evidence="9 10">
    <name type="scientific">Laticauda laticaudata</name>
    <name type="common">Blue-ringed sea krait</name>
    <name type="synonym">Blue-lipped sea krait</name>
    <dbReference type="NCBI Taxonomy" id="8630"/>
    <lineage>
        <taxon>Eukaryota</taxon>
        <taxon>Metazoa</taxon>
        <taxon>Chordata</taxon>
        <taxon>Craniata</taxon>
        <taxon>Vertebrata</taxon>
        <taxon>Euteleostomi</taxon>
        <taxon>Lepidosauria</taxon>
        <taxon>Squamata</taxon>
        <taxon>Bifurcata</taxon>
        <taxon>Unidentata</taxon>
        <taxon>Episquamata</taxon>
        <taxon>Toxicofera</taxon>
        <taxon>Serpentes</taxon>
        <taxon>Colubroidea</taxon>
        <taxon>Elapidae</taxon>
        <taxon>Laticaudinae</taxon>
        <taxon>Laticauda</taxon>
    </lineage>
</organism>
<dbReference type="PANTHER" id="PTHR12843:SF5">
    <property type="entry name" value="EEF1A LYSINE METHYLTRANSFERASE 2"/>
    <property type="match status" value="1"/>
</dbReference>
<gene>
    <name evidence="7 9" type="primary">EEF1AKMT2</name>
    <name evidence="7" type="synonym">METTL10</name>
</gene>
<dbReference type="FunFam" id="3.40.50.150:FF:000172">
    <property type="entry name" value="EEF1A lysine methyltransferase 2"/>
    <property type="match status" value="1"/>
</dbReference>
<keyword evidence="3 7" id="KW-0808">Transferase</keyword>
<name>A0A8C5SSU2_LATLA</name>
<protein>
    <recommendedName>
        <fullName evidence="7">EEF1A lysine methyltransferase 2</fullName>
        <ecNumber evidence="7">2.1.1.-</ecNumber>
    </recommendedName>
    <alternativeName>
        <fullName evidence="7">Methyltransferase-like protein 10</fullName>
    </alternativeName>
    <alternativeName>
        <fullName evidence="7">Protein-lysine N-methyltransferase METTL10</fullName>
    </alternativeName>
</protein>
<feature type="domain" description="Methyltransferase" evidence="8">
    <location>
        <begin position="77"/>
        <end position="204"/>
    </location>
</feature>
<dbReference type="Proteomes" id="UP000694406">
    <property type="component" value="Unplaced"/>
</dbReference>
<dbReference type="GO" id="GO:0005654">
    <property type="term" value="C:nucleoplasm"/>
    <property type="evidence" value="ECO:0007669"/>
    <property type="project" value="Ensembl"/>
</dbReference>
<dbReference type="SUPFAM" id="SSF53335">
    <property type="entry name" value="S-adenosyl-L-methionine-dependent methyltransferases"/>
    <property type="match status" value="1"/>
</dbReference>
<comment type="function">
    <text evidence="7">Protein-lysine methyltransferase that selectively catalyzes the trimethylation of EEF1A at 'Lys-318'.</text>
</comment>
<keyword evidence="1 7" id="KW-0963">Cytoplasm</keyword>
<evidence type="ECO:0000256" key="3">
    <source>
        <dbReference type="ARBA" id="ARBA00022679"/>
    </source>
</evidence>
<dbReference type="GO" id="GO:0016279">
    <property type="term" value="F:protein-lysine N-methyltransferase activity"/>
    <property type="evidence" value="ECO:0007669"/>
    <property type="project" value="UniProtKB-UniRule"/>
</dbReference>
<evidence type="ECO:0000313" key="9">
    <source>
        <dbReference type="Ensembl" id="ENSLLTP00000021245.1"/>
    </source>
</evidence>
<reference evidence="9" key="2">
    <citation type="submission" date="2025-09" db="UniProtKB">
        <authorList>
            <consortium name="Ensembl"/>
        </authorList>
    </citation>
    <scope>IDENTIFICATION</scope>
</reference>
<evidence type="ECO:0000256" key="2">
    <source>
        <dbReference type="ARBA" id="ARBA00022603"/>
    </source>
</evidence>
<sequence>MSLHSLHSKKQCSKKPHLILRKIIYYHPFFLCSWDAAYEQELHSFKESGDTGDIWFGEESMTRIIRWLEKRKMPLDTSVLDIGTGNGILLVELSKSGYTNLTGVDYSPSAIQLSKNIMQKEGLPYIKLLIEDILNPSDELSSFQICIDKGTFDAICLSPDGAAEKRKQYVKSLQRLLRLDGFFFITSCNWTKEELCKQFEEGFLLLEELPTPTFCFGGRTGNSVTALVLQKT</sequence>
<keyword evidence="10" id="KW-1185">Reference proteome</keyword>
<evidence type="ECO:0000256" key="7">
    <source>
        <dbReference type="HAMAP-Rule" id="MF_03188"/>
    </source>
</evidence>
<keyword evidence="4 7" id="KW-0949">S-adenosyl-L-methionine</keyword>
<reference evidence="9" key="1">
    <citation type="submission" date="2025-08" db="UniProtKB">
        <authorList>
            <consortium name="Ensembl"/>
        </authorList>
    </citation>
    <scope>IDENTIFICATION</scope>
</reference>